<comment type="subcellular location">
    <subcellularLocation>
        <location evidence="9">Cytoplasm</location>
    </subcellularLocation>
</comment>
<dbReference type="Pfam" id="PF00270">
    <property type="entry name" value="DEAD"/>
    <property type="match status" value="1"/>
</dbReference>
<comment type="catalytic activity">
    <reaction evidence="8 9">
        <text>ATP + H2O = ADP + phosphate + H(+)</text>
        <dbReference type="Rhea" id="RHEA:13065"/>
        <dbReference type="ChEBI" id="CHEBI:15377"/>
        <dbReference type="ChEBI" id="CHEBI:15378"/>
        <dbReference type="ChEBI" id="CHEBI:30616"/>
        <dbReference type="ChEBI" id="CHEBI:43474"/>
        <dbReference type="ChEBI" id="CHEBI:456216"/>
        <dbReference type="EC" id="3.6.4.13"/>
    </reaction>
</comment>
<accession>A0AAJ1M9W5</accession>
<dbReference type="InterPro" id="IPR050547">
    <property type="entry name" value="DEAD_box_RNA_helicases"/>
</dbReference>
<evidence type="ECO:0000256" key="3">
    <source>
        <dbReference type="ARBA" id="ARBA00022801"/>
    </source>
</evidence>
<keyword evidence="2 9" id="KW-0547">Nucleotide-binding</keyword>
<dbReference type="HAMAP" id="MF_01493">
    <property type="entry name" value="DEAD_helicase_CshA"/>
    <property type="match status" value="1"/>
</dbReference>
<evidence type="ECO:0000256" key="5">
    <source>
        <dbReference type="ARBA" id="ARBA00022840"/>
    </source>
</evidence>
<dbReference type="PANTHER" id="PTHR47963:SF5">
    <property type="entry name" value="DEAD-BOX ATP-DEPENDENT RNA HELICASE CSHA"/>
    <property type="match status" value="1"/>
</dbReference>
<dbReference type="Proteomes" id="UP001220670">
    <property type="component" value="Unassembled WGS sequence"/>
</dbReference>
<dbReference type="PROSITE" id="PS51195">
    <property type="entry name" value="Q_MOTIF"/>
    <property type="match status" value="1"/>
</dbReference>
<evidence type="ECO:0000313" key="16">
    <source>
        <dbReference type="Proteomes" id="UP001220670"/>
    </source>
</evidence>
<dbReference type="PROSITE" id="PS51192">
    <property type="entry name" value="HELICASE_ATP_BIND_1"/>
    <property type="match status" value="1"/>
</dbReference>
<evidence type="ECO:0000256" key="2">
    <source>
        <dbReference type="ARBA" id="ARBA00022741"/>
    </source>
</evidence>
<feature type="domain" description="DEAD-box RNA helicase Q" evidence="14">
    <location>
        <begin position="1"/>
        <end position="29"/>
    </location>
</feature>
<dbReference type="EMBL" id="JAQONE010000004">
    <property type="protein sequence ID" value="MDC2829045.1"/>
    <property type="molecule type" value="Genomic_DNA"/>
</dbReference>
<dbReference type="InterPro" id="IPR027417">
    <property type="entry name" value="P-loop_NTPase"/>
</dbReference>
<dbReference type="CDD" id="cd00268">
    <property type="entry name" value="DEADc"/>
    <property type="match status" value="1"/>
</dbReference>
<evidence type="ECO:0000259" key="13">
    <source>
        <dbReference type="PROSITE" id="PS51194"/>
    </source>
</evidence>
<dbReference type="InterPro" id="IPR011545">
    <property type="entry name" value="DEAD/DEAH_box_helicase_dom"/>
</dbReference>
<evidence type="ECO:0000313" key="15">
    <source>
        <dbReference type="EMBL" id="MDC2829045.1"/>
    </source>
</evidence>
<dbReference type="GO" id="GO:0005829">
    <property type="term" value="C:cytosol"/>
    <property type="evidence" value="ECO:0007669"/>
    <property type="project" value="TreeGrafter"/>
</dbReference>
<dbReference type="SMART" id="SM00487">
    <property type="entry name" value="DEXDc"/>
    <property type="match status" value="1"/>
</dbReference>
<comment type="subunit">
    <text evidence="9">Oligomerizes, may be a member of the RNA degradosome.</text>
</comment>
<dbReference type="InterPro" id="IPR014001">
    <property type="entry name" value="Helicase_ATP-bd"/>
</dbReference>
<evidence type="ECO:0000259" key="12">
    <source>
        <dbReference type="PROSITE" id="PS51192"/>
    </source>
</evidence>
<dbReference type="AlphaFoldDB" id="A0AAJ1M9W5"/>
<dbReference type="GO" id="GO:0003724">
    <property type="term" value="F:RNA helicase activity"/>
    <property type="evidence" value="ECO:0007669"/>
    <property type="project" value="UniProtKB-UniRule"/>
</dbReference>
<evidence type="ECO:0000256" key="10">
    <source>
        <dbReference type="PROSITE-ProRule" id="PRU00552"/>
    </source>
</evidence>
<evidence type="ECO:0000259" key="14">
    <source>
        <dbReference type="PROSITE" id="PS51195"/>
    </source>
</evidence>
<feature type="domain" description="Helicase C-terminal" evidence="13">
    <location>
        <begin position="228"/>
        <end position="373"/>
    </location>
</feature>
<keyword evidence="1 9" id="KW-0963">Cytoplasm</keyword>
<dbReference type="InterPro" id="IPR030880">
    <property type="entry name" value="DEAD_helicase_CshA"/>
</dbReference>
<name>A0AAJ1M9W5_LIMMU</name>
<comment type="function">
    <text evidence="9">DEAD-box RNA helicase possibly involved in RNA degradation. Unwinds dsRNA in both 5'- and 3'-directions, has RNA-dependent ATPase activity.</text>
</comment>
<feature type="short sequence motif" description="Q motif" evidence="10">
    <location>
        <begin position="1"/>
        <end position="29"/>
    </location>
</feature>
<evidence type="ECO:0000256" key="9">
    <source>
        <dbReference type="HAMAP-Rule" id="MF_01493"/>
    </source>
</evidence>
<dbReference type="SMART" id="SM00490">
    <property type="entry name" value="HELICc"/>
    <property type="match status" value="1"/>
</dbReference>
<reference evidence="15" key="1">
    <citation type="submission" date="2023-01" db="EMBL/GenBank/DDBJ databases">
        <title>Genome analysis of 13 Lactobacillus isolated from gut of wild boar.</title>
        <authorList>
            <person name="Papp P."/>
            <person name="Libisch B."/>
            <person name="Nagy T."/>
            <person name="Olasz F."/>
        </authorList>
    </citation>
    <scope>NUCLEOTIDE SEQUENCE</scope>
    <source>
        <strain evidence="15">F146</strain>
    </source>
</reference>
<dbReference type="SUPFAM" id="SSF52540">
    <property type="entry name" value="P-loop containing nucleoside triphosphate hydrolases"/>
    <property type="match status" value="1"/>
</dbReference>
<feature type="region of interest" description="Disordered" evidence="11">
    <location>
        <begin position="424"/>
        <end position="503"/>
    </location>
</feature>
<dbReference type="GO" id="GO:0005524">
    <property type="term" value="F:ATP binding"/>
    <property type="evidence" value="ECO:0007669"/>
    <property type="project" value="UniProtKB-UniRule"/>
</dbReference>
<dbReference type="GO" id="GO:0009409">
    <property type="term" value="P:response to cold"/>
    <property type="evidence" value="ECO:0007669"/>
    <property type="project" value="TreeGrafter"/>
</dbReference>
<sequence length="503" mass="56690">MKFGELGLSNSLLKAIKRSGYEEATPIQEQTIPMVLNGDDVIGQAQTGTGKTAAFGLPILEHIDTQNPAIQALIISPTRELAIQTQEELYRLGKDKRAKVQVVYGGADIRRQIKSLKHQPEILVGTPGRLRDHIRRHTVDLSQIHTLVLDEADEMLNMGFLEDIEAIINETPATRQTLLFSATMPPEIKRIGMQFMKDPKTVRIQAQELTTDLVDQYYVRARDYEKFDIMTRLIDVQDPDLTIVFGRTKRRVDELSKGLTARGYNAAGIHGDLTQDRRTKIMKRFKEGKLDILVATDVAARGLDISGVTHVYNYDIPSDPDSYVHRIGRTGRAGHHGVSLTFVTPNEMDYLHEIEKLTKVRMLPLKPPTEEEAFKGQLASAVSEIDELIAQPSTQRYAEAAQKLLETHDALDLAAALLNDMTKEAASQVPVKITPERPLPRRKRRQNSGYRTGSYRHGHGSSSHRNYRGGKRSGQSKSRRSYREDSNNKNRRGFNIRRRGGQE</sequence>
<dbReference type="CDD" id="cd18787">
    <property type="entry name" value="SF2_C_DEAD"/>
    <property type="match status" value="1"/>
</dbReference>
<evidence type="ECO:0000256" key="11">
    <source>
        <dbReference type="SAM" id="MobiDB-lite"/>
    </source>
</evidence>
<gene>
    <name evidence="9" type="primary">cshA</name>
    <name evidence="15" type="ORF">PO250_01680</name>
</gene>
<dbReference type="InterPro" id="IPR001650">
    <property type="entry name" value="Helicase_C-like"/>
</dbReference>
<dbReference type="InterPro" id="IPR014014">
    <property type="entry name" value="RNA_helicase_DEAD_Q_motif"/>
</dbReference>
<dbReference type="Gene3D" id="3.40.50.300">
    <property type="entry name" value="P-loop containing nucleotide triphosphate hydrolases"/>
    <property type="match status" value="2"/>
</dbReference>
<keyword evidence="5 9" id="KW-0067">ATP-binding</keyword>
<evidence type="ECO:0000256" key="7">
    <source>
        <dbReference type="ARBA" id="ARBA00023016"/>
    </source>
</evidence>
<organism evidence="15 16">
    <name type="scientific">Limosilactobacillus mucosae</name>
    <name type="common">Lactobacillus mucosae</name>
    <dbReference type="NCBI Taxonomy" id="97478"/>
    <lineage>
        <taxon>Bacteria</taxon>
        <taxon>Bacillati</taxon>
        <taxon>Bacillota</taxon>
        <taxon>Bacilli</taxon>
        <taxon>Lactobacillales</taxon>
        <taxon>Lactobacillaceae</taxon>
        <taxon>Limosilactobacillus</taxon>
    </lineage>
</organism>
<dbReference type="Pfam" id="PF00271">
    <property type="entry name" value="Helicase_C"/>
    <property type="match status" value="1"/>
</dbReference>
<dbReference type="GO" id="GO:0006401">
    <property type="term" value="P:RNA catabolic process"/>
    <property type="evidence" value="ECO:0007669"/>
    <property type="project" value="UniProtKB-UniRule"/>
</dbReference>
<keyword evidence="7 9" id="KW-0346">Stress response</keyword>
<keyword evidence="3 9" id="KW-0378">Hydrolase</keyword>
<keyword evidence="6 9" id="KW-0694">RNA-binding</keyword>
<dbReference type="PROSITE" id="PS51194">
    <property type="entry name" value="HELICASE_CTER"/>
    <property type="match status" value="1"/>
</dbReference>
<dbReference type="InterPro" id="IPR000629">
    <property type="entry name" value="RNA-helicase_DEAD-box_CS"/>
</dbReference>
<evidence type="ECO:0000256" key="4">
    <source>
        <dbReference type="ARBA" id="ARBA00022806"/>
    </source>
</evidence>
<dbReference type="EC" id="3.6.4.13" evidence="9"/>
<dbReference type="GO" id="GO:0016787">
    <property type="term" value="F:hydrolase activity"/>
    <property type="evidence" value="ECO:0007669"/>
    <property type="project" value="UniProtKB-KW"/>
</dbReference>
<dbReference type="RefSeq" id="WP_272208367.1">
    <property type="nucleotide sequence ID" value="NZ_JAQOMV010000002.1"/>
</dbReference>
<dbReference type="GO" id="GO:0033592">
    <property type="term" value="F:RNA strand annealing activity"/>
    <property type="evidence" value="ECO:0007669"/>
    <property type="project" value="TreeGrafter"/>
</dbReference>
<dbReference type="FunFam" id="3.40.50.300:FF:000108">
    <property type="entry name" value="ATP-dependent RNA helicase RhlE"/>
    <property type="match status" value="1"/>
</dbReference>
<dbReference type="InterPro" id="IPR044742">
    <property type="entry name" value="DEAD/DEAH_RhlB"/>
</dbReference>
<comment type="similarity">
    <text evidence="9">Belongs to the DEAD box helicase family. CshA subfamily.</text>
</comment>
<protein>
    <recommendedName>
        <fullName evidence="9">DEAD-box ATP-dependent RNA helicase CshA</fullName>
        <ecNumber evidence="9">3.6.4.13</ecNumber>
    </recommendedName>
</protein>
<evidence type="ECO:0000256" key="6">
    <source>
        <dbReference type="ARBA" id="ARBA00022884"/>
    </source>
</evidence>
<dbReference type="GO" id="GO:0005840">
    <property type="term" value="C:ribosome"/>
    <property type="evidence" value="ECO:0007669"/>
    <property type="project" value="TreeGrafter"/>
</dbReference>
<evidence type="ECO:0000256" key="8">
    <source>
        <dbReference type="ARBA" id="ARBA00047984"/>
    </source>
</evidence>
<evidence type="ECO:0000256" key="1">
    <source>
        <dbReference type="ARBA" id="ARBA00022490"/>
    </source>
</evidence>
<dbReference type="PANTHER" id="PTHR47963">
    <property type="entry name" value="DEAD-BOX ATP-DEPENDENT RNA HELICASE 47, MITOCHONDRIAL"/>
    <property type="match status" value="1"/>
</dbReference>
<feature type="domain" description="Helicase ATP-binding" evidence="12">
    <location>
        <begin position="32"/>
        <end position="202"/>
    </location>
</feature>
<feature type="compositionally biased region" description="Basic residues" evidence="11">
    <location>
        <begin position="489"/>
        <end position="503"/>
    </location>
</feature>
<keyword evidence="4 9" id="KW-0347">Helicase</keyword>
<dbReference type="PROSITE" id="PS00039">
    <property type="entry name" value="DEAD_ATP_HELICASE"/>
    <property type="match status" value="1"/>
</dbReference>
<proteinExistence type="inferred from homology"/>
<comment type="caution">
    <text evidence="15">The sequence shown here is derived from an EMBL/GenBank/DDBJ whole genome shotgun (WGS) entry which is preliminary data.</text>
</comment>